<dbReference type="PANTHER" id="PTHR10696:SF21">
    <property type="entry name" value="TAUD_TFDA-LIKE DOMAIN-CONTAINING PROTEIN"/>
    <property type="match status" value="1"/>
</dbReference>
<dbReference type="PANTHER" id="PTHR10696">
    <property type="entry name" value="GAMMA-BUTYROBETAINE HYDROXYLASE-RELATED"/>
    <property type="match status" value="1"/>
</dbReference>
<evidence type="ECO:0000256" key="2">
    <source>
        <dbReference type="ARBA" id="ARBA00023002"/>
    </source>
</evidence>
<dbReference type="OrthoDB" id="9803968at2"/>
<dbReference type="SUPFAM" id="SSF51197">
    <property type="entry name" value="Clavaminate synthase-like"/>
    <property type="match status" value="1"/>
</dbReference>
<proteinExistence type="predicted"/>
<keyword evidence="5" id="KW-1185">Reference proteome</keyword>
<reference evidence="4 5" key="1">
    <citation type="submission" date="2018-06" db="EMBL/GenBank/DDBJ databases">
        <title>Genomic Encyclopedia of Type Strains, Phase III (KMG-III): the genomes of soil and plant-associated and newly described type strains.</title>
        <authorList>
            <person name="Whitman W."/>
        </authorList>
    </citation>
    <scope>NUCLEOTIDE SEQUENCE [LARGE SCALE GENOMIC DNA]</scope>
    <source>
        <strain evidence="4 5">CECT 7732</strain>
    </source>
</reference>
<dbReference type="Gene3D" id="3.60.130.10">
    <property type="entry name" value="Clavaminate synthase-like"/>
    <property type="match status" value="1"/>
</dbReference>
<dbReference type="AlphaFoldDB" id="A0A366D1J2"/>
<dbReference type="RefSeq" id="WP_113874259.1">
    <property type="nucleotide sequence ID" value="NZ_QNRF01000004.1"/>
</dbReference>
<keyword evidence="2" id="KW-0560">Oxidoreductase</keyword>
<comment type="cofactor">
    <cofactor evidence="1">
        <name>Fe(2+)</name>
        <dbReference type="ChEBI" id="CHEBI:29033"/>
    </cofactor>
</comment>
<dbReference type="InterPro" id="IPR003819">
    <property type="entry name" value="TauD/TfdA-like"/>
</dbReference>
<evidence type="ECO:0000259" key="3">
    <source>
        <dbReference type="Pfam" id="PF02668"/>
    </source>
</evidence>
<sequence length="326" mass="36781">MSVVISKLEEQKQVNGLDFPLLVTPHNADVQSNKTTFFNWVEDNKAELHDLLIKHGAVLFRGFPVENSDEFEKMLDQTNYQNMPYVGGAAPRAQVTASRIVTANESPASETIPFHHEMAQVPTPPGYIFFYCETSAAKGGATSILHSGEICKKFFEIAPDFAKKVEEQGVRYVRVMPEITDNTSAIGRSWKDTFHVATREEAEEKMREAGMDWQWLDNGDVRTETRVLPGIRFDDETQQKTFFNSIVAVFTGWNDSRNQGEKAVTTADGEPMDADALAQLVKAMDELCVNFKWQSGDVLWINNHTVLHARQPFEGERRILASISFK</sequence>
<protein>
    <submittedName>
        <fullName evidence="4">Alpha-ketoglutarate-dependent taurine dioxygenase</fullName>
    </submittedName>
</protein>
<evidence type="ECO:0000313" key="4">
    <source>
        <dbReference type="EMBL" id="RBO83304.1"/>
    </source>
</evidence>
<evidence type="ECO:0000313" key="5">
    <source>
        <dbReference type="Proteomes" id="UP000252086"/>
    </source>
</evidence>
<name>A0A366D1J2_9GAMM</name>
<dbReference type="GO" id="GO:0016706">
    <property type="term" value="F:2-oxoglutarate-dependent dioxygenase activity"/>
    <property type="evidence" value="ECO:0007669"/>
    <property type="project" value="UniProtKB-ARBA"/>
</dbReference>
<dbReference type="EMBL" id="QNRF01000004">
    <property type="protein sequence ID" value="RBO83304.1"/>
    <property type="molecule type" value="Genomic_DNA"/>
</dbReference>
<organism evidence="4 5">
    <name type="scientific">Marinomonas aquiplantarum</name>
    <dbReference type="NCBI Taxonomy" id="491951"/>
    <lineage>
        <taxon>Bacteria</taxon>
        <taxon>Pseudomonadati</taxon>
        <taxon>Pseudomonadota</taxon>
        <taxon>Gammaproteobacteria</taxon>
        <taxon>Oceanospirillales</taxon>
        <taxon>Oceanospirillaceae</taxon>
        <taxon>Marinomonas</taxon>
    </lineage>
</organism>
<dbReference type="InterPro" id="IPR050411">
    <property type="entry name" value="AlphaKG_dependent_hydroxylases"/>
</dbReference>
<evidence type="ECO:0000256" key="1">
    <source>
        <dbReference type="ARBA" id="ARBA00001954"/>
    </source>
</evidence>
<feature type="domain" description="TauD/TfdA-like" evidence="3">
    <location>
        <begin position="39"/>
        <end position="320"/>
    </location>
</feature>
<dbReference type="Proteomes" id="UP000252086">
    <property type="component" value="Unassembled WGS sequence"/>
</dbReference>
<keyword evidence="4" id="KW-0223">Dioxygenase</keyword>
<gene>
    <name evidence="4" type="ORF">DFP76_104119</name>
</gene>
<dbReference type="InterPro" id="IPR042098">
    <property type="entry name" value="TauD-like_sf"/>
</dbReference>
<comment type="caution">
    <text evidence="4">The sequence shown here is derived from an EMBL/GenBank/DDBJ whole genome shotgun (WGS) entry which is preliminary data.</text>
</comment>
<accession>A0A366D1J2</accession>
<dbReference type="Pfam" id="PF02668">
    <property type="entry name" value="TauD"/>
    <property type="match status" value="1"/>
</dbReference>